<evidence type="ECO:0000313" key="2">
    <source>
        <dbReference type="EMBL" id="PSO02278.1"/>
    </source>
</evidence>
<dbReference type="Gene3D" id="3.40.50.300">
    <property type="entry name" value="P-loop containing nucleotide triphosphate hydrolases"/>
    <property type="match status" value="1"/>
</dbReference>
<organism evidence="2 3">
    <name type="scientific">Candidatus Marsarchaeota G2 archaeon ECH_B_SAG-E12</name>
    <dbReference type="NCBI Taxonomy" id="1978164"/>
    <lineage>
        <taxon>Archaea</taxon>
        <taxon>Candidatus Marsarchaeota</taxon>
        <taxon>Candidatus Marsarchaeota group 2</taxon>
    </lineage>
</organism>
<sequence>MITTRQLEGLVRLTKAHARMRLSGVAEAIDAEAAIRLYNVFFGEHRRSNIKR</sequence>
<name>A0A2R6BUI5_9ARCH</name>
<dbReference type="InterPro" id="IPR027417">
    <property type="entry name" value="P-loop_NTPase"/>
</dbReference>
<dbReference type="Pfam" id="PF17855">
    <property type="entry name" value="MCM_lid"/>
    <property type="match status" value="1"/>
</dbReference>
<accession>A0A2R6BUI5</accession>
<dbReference type="EMBL" id="NEXL01000031">
    <property type="protein sequence ID" value="PSO02278.1"/>
    <property type="molecule type" value="Genomic_DNA"/>
</dbReference>
<evidence type="ECO:0000313" key="3">
    <source>
        <dbReference type="Proteomes" id="UP000240925"/>
    </source>
</evidence>
<reference evidence="2 3" key="1">
    <citation type="submission" date="2017-04" db="EMBL/GenBank/DDBJ databases">
        <title>Novel microbial lineages endemic to geothermal iron-oxide mats fill important gaps in the evolutionary history of Archaea.</title>
        <authorList>
            <person name="Jay Z.J."/>
            <person name="Beam J.P."/>
            <person name="Dlakic M."/>
            <person name="Rusch D.B."/>
            <person name="Kozubal M.A."/>
            <person name="Inskeep W.P."/>
        </authorList>
    </citation>
    <scope>NUCLEOTIDE SEQUENCE [LARGE SCALE GENOMIC DNA]</scope>
    <source>
        <strain evidence="2">ECH_B_SAG-E12</strain>
    </source>
</reference>
<dbReference type="AlphaFoldDB" id="A0A2R6BUI5"/>
<gene>
    <name evidence="2" type="ORF">B9Q10_01515</name>
</gene>
<dbReference type="Proteomes" id="UP000240925">
    <property type="component" value="Unassembled WGS sequence"/>
</dbReference>
<comment type="caution">
    <text evidence="2">The sequence shown here is derived from an EMBL/GenBank/DDBJ whole genome shotgun (WGS) entry which is preliminary data.</text>
</comment>
<proteinExistence type="predicted"/>
<evidence type="ECO:0000259" key="1">
    <source>
        <dbReference type="Pfam" id="PF17855"/>
    </source>
</evidence>
<protein>
    <recommendedName>
        <fullName evidence="1">MCM AAA-lid domain-containing protein</fullName>
    </recommendedName>
</protein>
<feature type="domain" description="MCM AAA-lid" evidence="1">
    <location>
        <begin position="2"/>
        <end position="40"/>
    </location>
</feature>
<dbReference type="InterPro" id="IPR041562">
    <property type="entry name" value="MCM_lid"/>
</dbReference>